<keyword evidence="3" id="KW-1185">Reference proteome</keyword>
<keyword evidence="2" id="KW-0032">Aminotransferase</keyword>
<dbReference type="InterPro" id="IPR043131">
    <property type="entry name" value="BCAT-like_N"/>
</dbReference>
<evidence type="ECO:0000313" key="2">
    <source>
        <dbReference type="EMBL" id="UUY04640.1"/>
    </source>
</evidence>
<dbReference type="EMBL" id="CP088295">
    <property type="protein sequence ID" value="UUY04640.1"/>
    <property type="molecule type" value="Genomic_DNA"/>
</dbReference>
<dbReference type="GO" id="GO:0008483">
    <property type="term" value="F:transaminase activity"/>
    <property type="evidence" value="ECO:0007669"/>
    <property type="project" value="UniProtKB-KW"/>
</dbReference>
<dbReference type="Proteomes" id="UP001058860">
    <property type="component" value="Chromosome"/>
</dbReference>
<evidence type="ECO:0000256" key="1">
    <source>
        <dbReference type="ARBA" id="ARBA00009320"/>
    </source>
</evidence>
<name>A0ABY5PJP5_9ACTN</name>
<dbReference type="Gene3D" id="3.30.470.10">
    <property type="match status" value="1"/>
</dbReference>
<dbReference type="InterPro" id="IPR001544">
    <property type="entry name" value="Aminotrans_IV"/>
</dbReference>
<comment type="similarity">
    <text evidence="1">Belongs to the class-IV pyridoxal-phosphate-dependent aminotransferase family.</text>
</comment>
<organism evidence="2 3">
    <name type="scientific">Svornostia abyssi</name>
    <dbReference type="NCBI Taxonomy" id="2898438"/>
    <lineage>
        <taxon>Bacteria</taxon>
        <taxon>Bacillati</taxon>
        <taxon>Actinomycetota</taxon>
        <taxon>Thermoleophilia</taxon>
        <taxon>Solirubrobacterales</taxon>
        <taxon>Baekduiaceae</taxon>
        <taxon>Svornostia</taxon>
    </lineage>
</organism>
<dbReference type="InterPro" id="IPR036038">
    <property type="entry name" value="Aminotransferase-like"/>
</dbReference>
<dbReference type="PANTHER" id="PTHR42743">
    <property type="entry name" value="AMINO-ACID AMINOTRANSFERASE"/>
    <property type="match status" value="1"/>
</dbReference>
<protein>
    <submittedName>
        <fullName evidence="2">Aminotransferase class IV</fullName>
    </submittedName>
</protein>
<reference evidence="3" key="1">
    <citation type="submission" date="2021-11" db="EMBL/GenBank/DDBJ databases">
        <title>Cultivation dependent microbiological survey of springs from the worlds oldest radium mine currently devoted to the extraction of radon-saturated water.</title>
        <authorList>
            <person name="Kapinusova G."/>
            <person name="Smrhova T."/>
            <person name="Strejcek M."/>
            <person name="Suman J."/>
            <person name="Jani K."/>
            <person name="Pajer P."/>
            <person name="Uhlik O."/>
        </authorList>
    </citation>
    <scope>NUCLEOTIDE SEQUENCE [LARGE SCALE GENOMIC DNA]</scope>
    <source>
        <strain evidence="3">J379</strain>
    </source>
</reference>
<sequence length="265" mass="27858">MPLACLDGVVTPAADARLPVTDEGLLRGDGVFEVIRLYEGRPFALAEHLTRMGGSAQNLRLPIELAAIDADVHALLAAQPGFEGALRVVVTRGGHRLALLELLKPAPDVLAVVPVTYAPTRILDGVKSLSYAANMLAGRVAQEQGADEALLTTPHGRVLEAPTKSFFYALDDGGAGGTLYTPPLDDHILDSITRRKLLELVDVHERVTPLDDLAGATEAFLASTTHEVLPVGRIGDRALPVAPGPLTSAAAAAFRAHVEAELAAQ</sequence>
<keyword evidence="2" id="KW-0808">Transferase</keyword>
<gene>
    <name evidence="2" type="ORF">LRS13_03660</name>
</gene>
<dbReference type="InterPro" id="IPR050571">
    <property type="entry name" value="Class-IV_PLP-Dep_Aminotrnsfr"/>
</dbReference>
<dbReference type="InterPro" id="IPR043132">
    <property type="entry name" value="BCAT-like_C"/>
</dbReference>
<dbReference type="Pfam" id="PF01063">
    <property type="entry name" value="Aminotran_4"/>
    <property type="match status" value="1"/>
</dbReference>
<proteinExistence type="inferred from homology"/>
<dbReference type="RefSeq" id="WP_353865116.1">
    <property type="nucleotide sequence ID" value="NZ_CP088295.1"/>
</dbReference>
<dbReference type="Gene3D" id="3.20.10.10">
    <property type="entry name" value="D-amino Acid Aminotransferase, subunit A, domain 2"/>
    <property type="match status" value="1"/>
</dbReference>
<dbReference type="PANTHER" id="PTHR42743:SF11">
    <property type="entry name" value="AMINODEOXYCHORISMATE LYASE"/>
    <property type="match status" value="1"/>
</dbReference>
<evidence type="ECO:0000313" key="3">
    <source>
        <dbReference type="Proteomes" id="UP001058860"/>
    </source>
</evidence>
<accession>A0ABY5PJP5</accession>
<dbReference type="SUPFAM" id="SSF56752">
    <property type="entry name" value="D-aminoacid aminotransferase-like PLP-dependent enzymes"/>
    <property type="match status" value="1"/>
</dbReference>
<dbReference type="CDD" id="cd00449">
    <property type="entry name" value="PLPDE_IV"/>
    <property type="match status" value="1"/>
</dbReference>